<evidence type="ECO:0000259" key="2">
    <source>
        <dbReference type="Pfam" id="PF11827"/>
    </source>
</evidence>
<feature type="chain" id="PRO_5036883215" evidence="1">
    <location>
        <begin position="27"/>
        <end position="196"/>
    </location>
</feature>
<dbReference type="InterPro" id="IPR021782">
    <property type="entry name" value="DUF3347"/>
</dbReference>
<proteinExistence type="predicted"/>
<reference evidence="3" key="1">
    <citation type="submission" date="2020-09" db="EMBL/GenBank/DDBJ databases">
        <authorList>
            <person name="Kim M.K."/>
        </authorList>
    </citation>
    <scope>NUCLEOTIDE SEQUENCE</scope>
    <source>
        <strain evidence="3">BT702</strain>
    </source>
</reference>
<protein>
    <submittedName>
        <fullName evidence="3">DUF3347 domain-containing protein</fullName>
    </submittedName>
</protein>
<comment type="caution">
    <text evidence="3">The sequence shown here is derived from an EMBL/GenBank/DDBJ whole genome shotgun (WGS) entry which is preliminary data.</text>
</comment>
<keyword evidence="1" id="KW-0732">Signal</keyword>
<dbReference type="Proteomes" id="UP000598820">
    <property type="component" value="Unassembled WGS sequence"/>
</dbReference>
<evidence type="ECO:0000313" key="4">
    <source>
        <dbReference type="Proteomes" id="UP000598820"/>
    </source>
</evidence>
<dbReference type="PROSITE" id="PS51257">
    <property type="entry name" value="PROKAR_LIPOPROTEIN"/>
    <property type="match status" value="1"/>
</dbReference>
<name>A0A926XWT8_9BACT</name>
<dbReference type="AlphaFoldDB" id="A0A926XWT8"/>
<feature type="domain" description="DUF3347" evidence="2">
    <location>
        <begin position="61"/>
        <end position="149"/>
    </location>
</feature>
<keyword evidence="4" id="KW-1185">Reference proteome</keyword>
<feature type="signal peptide" evidence="1">
    <location>
        <begin position="1"/>
        <end position="26"/>
    </location>
</feature>
<dbReference type="RefSeq" id="WP_190887300.1">
    <property type="nucleotide sequence ID" value="NZ_JACWZY010000008.1"/>
</dbReference>
<evidence type="ECO:0000313" key="3">
    <source>
        <dbReference type="EMBL" id="MBD2701446.1"/>
    </source>
</evidence>
<organism evidence="3 4">
    <name type="scientific">Spirosoma profusum</name>
    <dbReference type="NCBI Taxonomy" id="2771354"/>
    <lineage>
        <taxon>Bacteria</taxon>
        <taxon>Pseudomonadati</taxon>
        <taxon>Bacteroidota</taxon>
        <taxon>Cytophagia</taxon>
        <taxon>Cytophagales</taxon>
        <taxon>Cytophagaceae</taxon>
        <taxon>Spirosoma</taxon>
    </lineage>
</organism>
<evidence type="ECO:0000256" key="1">
    <source>
        <dbReference type="SAM" id="SignalP"/>
    </source>
</evidence>
<sequence length="196" mass="21871">MKRYPLAVVCSLVISLLSACSQHRHEADHASDSQNKAATVSLPLFTSAEPRVKDQIRDWLKVYFTVNQALINDRLAPAKSAVANLLSTTNKVVMSGLTEEQMDFYFIQSAKLKTDLLIISQSTDIEQARSGLAGVSEAMYALVKAFRVNTAPLYYQYCPMARNNQGATWLSETEELLNPYMGQLMLNCGRTQEKLN</sequence>
<gene>
    <name evidence="3" type="ORF">IC229_12415</name>
</gene>
<dbReference type="Pfam" id="PF11827">
    <property type="entry name" value="DUF3347"/>
    <property type="match status" value="1"/>
</dbReference>
<accession>A0A926XWT8</accession>
<dbReference type="EMBL" id="JACWZY010000008">
    <property type="protein sequence ID" value="MBD2701446.1"/>
    <property type="molecule type" value="Genomic_DNA"/>
</dbReference>